<accession>A0AA89AH08</accession>
<dbReference type="EMBL" id="JAVXUP010002428">
    <property type="protein sequence ID" value="KAK3003374.1"/>
    <property type="molecule type" value="Genomic_DNA"/>
</dbReference>
<protein>
    <submittedName>
        <fullName evidence="1">Uncharacterized protein</fullName>
    </submittedName>
</protein>
<dbReference type="AlphaFoldDB" id="A0AA89AH08"/>
<proteinExistence type="predicted"/>
<sequence>MITEVIHGSSSISLPVIRNLVYFLTSGIRAEVHSRLKAPCNGAKYFDELMEDEDASCSNSVRVVEGVKRETRASLYDVC</sequence>
<keyword evidence="2" id="KW-1185">Reference proteome</keyword>
<name>A0AA89AH08_9ASTE</name>
<reference evidence="1" key="1">
    <citation type="submission" date="2022-12" db="EMBL/GenBank/DDBJ databases">
        <title>Draft genome assemblies for two species of Escallonia (Escalloniales).</title>
        <authorList>
            <person name="Chanderbali A."/>
            <person name="Dervinis C."/>
            <person name="Anghel I."/>
            <person name="Soltis D."/>
            <person name="Soltis P."/>
            <person name="Zapata F."/>
        </authorList>
    </citation>
    <scope>NUCLEOTIDE SEQUENCE</scope>
    <source>
        <strain evidence="1">UCBG64.0493</strain>
        <tissue evidence="1">Leaf</tissue>
    </source>
</reference>
<dbReference type="Proteomes" id="UP001188597">
    <property type="component" value="Unassembled WGS sequence"/>
</dbReference>
<comment type="caution">
    <text evidence="1">The sequence shown here is derived from an EMBL/GenBank/DDBJ whole genome shotgun (WGS) entry which is preliminary data.</text>
</comment>
<organism evidence="1 2">
    <name type="scientific">Escallonia herrerae</name>
    <dbReference type="NCBI Taxonomy" id="1293975"/>
    <lineage>
        <taxon>Eukaryota</taxon>
        <taxon>Viridiplantae</taxon>
        <taxon>Streptophyta</taxon>
        <taxon>Embryophyta</taxon>
        <taxon>Tracheophyta</taxon>
        <taxon>Spermatophyta</taxon>
        <taxon>Magnoliopsida</taxon>
        <taxon>eudicotyledons</taxon>
        <taxon>Gunneridae</taxon>
        <taxon>Pentapetalae</taxon>
        <taxon>asterids</taxon>
        <taxon>campanulids</taxon>
        <taxon>Escalloniales</taxon>
        <taxon>Escalloniaceae</taxon>
        <taxon>Escallonia</taxon>
    </lineage>
</organism>
<evidence type="ECO:0000313" key="1">
    <source>
        <dbReference type="EMBL" id="KAK3003374.1"/>
    </source>
</evidence>
<evidence type="ECO:0000313" key="2">
    <source>
        <dbReference type="Proteomes" id="UP001188597"/>
    </source>
</evidence>
<gene>
    <name evidence="1" type="ORF">RJ639_018297</name>
</gene>